<dbReference type="Pfam" id="PF16344">
    <property type="entry name" value="FecR_C"/>
    <property type="match status" value="1"/>
</dbReference>
<dbReference type="InterPro" id="IPR012373">
    <property type="entry name" value="Ferrdict_sens_TM"/>
</dbReference>
<keyword evidence="1" id="KW-0812">Transmembrane</keyword>
<dbReference type="InterPro" id="IPR006860">
    <property type="entry name" value="FecR"/>
</dbReference>
<dbReference type="OrthoDB" id="694985at2"/>
<evidence type="ECO:0000259" key="3">
    <source>
        <dbReference type="Pfam" id="PF16344"/>
    </source>
</evidence>
<keyword evidence="1" id="KW-0472">Membrane</keyword>
<feature type="domain" description="FecR protein" evidence="2">
    <location>
        <begin position="175"/>
        <end position="273"/>
    </location>
</feature>
<name>A0A1X7JS79_9SPHI</name>
<proteinExistence type="predicted"/>
<dbReference type="AlphaFoldDB" id="A0A1X7JS79"/>
<feature type="domain" description="Protein FecR C-terminal" evidence="3">
    <location>
        <begin position="318"/>
        <end position="387"/>
    </location>
</feature>
<protein>
    <submittedName>
        <fullName evidence="4">FecR family protein</fullName>
    </submittedName>
</protein>
<dbReference type="Gene3D" id="2.60.120.1440">
    <property type="match status" value="1"/>
</dbReference>
<evidence type="ECO:0000259" key="2">
    <source>
        <dbReference type="Pfam" id="PF04773"/>
    </source>
</evidence>
<dbReference type="GO" id="GO:0016989">
    <property type="term" value="F:sigma factor antagonist activity"/>
    <property type="evidence" value="ECO:0007669"/>
    <property type="project" value="TreeGrafter"/>
</dbReference>
<dbReference type="RefSeq" id="WP_085472794.1">
    <property type="nucleotide sequence ID" value="NZ_FXAU01000003.1"/>
</dbReference>
<evidence type="ECO:0000313" key="5">
    <source>
        <dbReference type="Proteomes" id="UP000192980"/>
    </source>
</evidence>
<evidence type="ECO:0000313" key="4">
    <source>
        <dbReference type="EMBL" id="SMG30621.1"/>
    </source>
</evidence>
<accession>A0A1X7JS79</accession>
<organism evidence="4 5">
    <name type="scientific">Sphingobacterium psychroaquaticum</name>
    <dbReference type="NCBI Taxonomy" id="561061"/>
    <lineage>
        <taxon>Bacteria</taxon>
        <taxon>Pseudomonadati</taxon>
        <taxon>Bacteroidota</taxon>
        <taxon>Sphingobacteriia</taxon>
        <taxon>Sphingobacteriales</taxon>
        <taxon>Sphingobacteriaceae</taxon>
        <taxon>Sphingobacterium</taxon>
    </lineage>
</organism>
<dbReference type="Gene3D" id="3.55.50.30">
    <property type="match status" value="1"/>
</dbReference>
<dbReference type="EMBL" id="FXAU01000003">
    <property type="protein sequence ID" value="SMG30621.1"/>
    <property type="molecule type" value="Genomic_DNA"/>
</dbReference>
<dbReference type="PANTHER" id="PTHR30273">
    <property type="entry name" value="PERIPLASMIC SIGNAL SENSOR AND SIGMA FACTOR ACTIVATOR FECR-RELATED"/>
    <property type="match status" value="1"/>
</dbReference>
<dbReference type="Pfam" id="PF04773">
    <property type="entry name" value="FecR"/>
    <property type="match status" value="1"/>
</dbReference>
<dbReference type="InterPro" id="IPR032508">
    <property type="entry name" value="FecR_C"/>
</dbReference>
<evidence type="ECO:0000256" key="1">
    <source>
        <dbReference type="SAM" id="Phobius"/>
    </source>
</evidence>
<dbReference type="PANTHER" id="PTHR30273:SF2">
    <property type="entry name" value="PROTEIN FECR"/>
    <property type="match status" value="1"/>
</dbReference>
<sequence>MKIVPRKIAALIAAAKIDSLSPEEALMLQEWRELTRQNEDIYQAIIRREDIRADVTLLGEIDTIAALDAVRKRMEIEKQAPKVIRLDRRLLAIASCILAISILAVLWWARHNTDRTSIIQPGTSKAYITVNGQENIALNESKGEIIFLDSMQYADGSTVLVNTDASKAMDDTVQITVPYGGEYKIVLSDGTKVMLNAGSSLRFPKRFTKAPREVQLFGEAYFNVAKVLDAKSERLPFFVQTKHQKIQVLGTQFNVSAYASDNETATTLVEGRVSVCTQSAQEQCVILEPGYRATTNSKQEIYTQKVDVFSTIAWTKNEFVFAGEPLSSVMEKVARWYDLEYTFKEPRLKKEKIEGILPRYASAKELFDLLQESGLVRFTVEGKKVTIY</sequence>
<keyword evidence="5" id="KW-1185">Reference proteome</keyword>
<gene>
    <name evidence="4" type="ORF">SAMN05660862_2057</name>
</gene>
<dbReference type="Proteomes" id="UP000192980">
    <property type="component" value="Unassembled WGS sequence"/>
</dbReference>
<reference evidence="4 5" key="1">
    <citation type="submission" date="2017-04" db="EMBL/GenBank/DDBJ databases">
        <authorList>
            <person name="Afonso C.L."/>
            <person name="Miller P.J."/>
            <person name="Scott M.A."/>
            <person name="Spackman E."/>
            <person name="Goraichik I."/>
            <person name="Dimitrov K.M."/>
            <person name="Suarez D.L."/>
            <person name="Swayne D.E."/>
        </authorList>
    </citation>
    <scope>NUCLEOTIDE SEQUENCE [LARGE SCALE GENOMIC DNA]</scope>
    <source>
        <strain evidence="4 5">DSM 22418</strain>
    </source>
</reference>
<keyword evidence="1" id="KW-1133">Transmembrane helix</keyword>
<feature type="transmembrane region" description="Helical" evidence="1">
    <location>
        <begin position="90"/>
        <end position="109"/>
    </location>
</feature>
<dbReference type="STRING" id="561061.SAMN05660862_2057"/>